<keyword evidence="3 5" id="KW-1133">Transmembrane helix</keyword>
<accession>A0A4Q5MY84</accession>
<feature type="transmembrane region" description="Helical" evidence="5">
    <location>
        <begin position="151"/>
        <end position="170"/>
    </location>
</feature>
<dbReference type="Proteomes" id="UP000293764">
    <property type="component" value="Unassembled WGS sequence"/>
</dbReference>
<protein>
    <recommendedName>
        <fullName evidence="6">Integral membrane bound transporter domain-containing protein</fullName>
    </recommendedName>
</protein>
<dbReference type="AlphaFoldDB" id="A0A4Q5MY84"/>
<evidence type="ECO:0000256" key="5">
    <source>
        <dbReference type="SAM" id="Phobius"/>
    </source>
</evidence>
<keyword evidence="8" id="KW-1185">Reference proteome</keyword>
<keyword evidence="4 5" id="KW-0472">Membrane</keyword>
<dbReference type="Pfam" id="PF13515">
    <property type="entry name" value="FUSC_2"/>
    <property type="match status" value="1"/>
</dbReference>
<evidence type="ECO:0000256" key="4">
    <source>
        <dbReference type="ARBA" id="ARBA00023136"/>
    </source>
</evidence>
<evidence type="ECO:0000313" key="8">
    <source>
        <dbReference type="Proteomes" id="UP000293764"/>
    </source>
</evidence>
<evidence type="ECO:0000313" key="7">
    <source>
        <dbReference type="EMBL" id="RYV50586.1"/>
    </source>
</evidence>
<feature type="transmembrane region" description="Helical" evidence="5">
    <location>
        <begin position="103"/>
        <end position="121"/>
    </location>
</feature>
<dbReference type="RefSeq" id="WP_130103047.1">
    <property type="nucleotide sequence ID" value="NZ_SDWW01000030.1"/>
</dbReference>
<keyword evidence="2 5" id="KW-0812">Transmembrane</keyword>
<evidence type="ECO:0000256" key="2">
    <source>
        <dbReference type="ARBA" id="ARBA00022692"/>
    </source>
</evidence>
<organism evidence="7 8">
    <name type="scientific">Pengzhenrongella frigida</name>
    <dbReference type="NCBI Taxonomy" id="1259133"/>
    <lineage>
        <taxon>Bacteria</taxon>
        <taxon>Bacillati</taxon>
        <taxon>Actinomycetota</taxon>
        <taxon>Actinomycetes</taxon>
        <taxon>Micrococcales</taxon>
        <taxon>Pengzhenrongella</taxon>
    </lineage>
</organism>
<proteinExistence type="predicted"/>
<feature type="transmembrane region" description="Helical" evidence="5">
    <location>
        <begin position="126"/>
        <end position="145"/>
    </location>
</feature>
<evidence type="ECO:0000259" key="6">
    <source>
        <dbReference type="Pfam" id="PF13515"/>
    </source>
</evidence>
<sequence>MTSTARTASDRARVVVAARARQGWARVRTSFVPVLQASVAAGVSFGIARYALGHDYPFFAPVSAWVALGFSADRQVRRVAELAIGVALGVAAGDLFVHLMGSGWWQIAVVLAVAGLVGRFIDRGALLTTQAGVQAIVIVGLPAAVLTDGPVGRWTDALVGGGVALLVATLGSTDPRRRPREAARSAMHEMAAMLRSLAGGLRSDDPGGAEDSLVRGRAAEPAFADWRTNAASARDIARVSPGWVRYRAELTALQEAGAKADHAMRNARVLARRAIAVLGTGRELGPLADLVDDLADASVEIAVSFGTDRSLDRARADLLTIAARTDPFALAPEDWQAQSLVLLLRSLVVDLLEVAGVAPEAARENLPEF</sequence>
<gene>
    <name evidence="7" type="ORF">EUA98_12600</name>
</gene>
<dbReference type="InterPro" id="IPR049453">
    <property type="entry name" value="Memb_transporter_dom"/>
</dbReference>
<feature type="domain" description="Integral membrane bound transporter" evidence="6">
    <location>
        <begin position="48"/>
        <end position="167"/>
    </location>
</feature>
<name>A0A4Q5MY84_9MICO</name>
<comment type="caution">
    <text evidence="7">The sequence shown here is derived from an EMBL/GenBank/DDBJ whole genome shotgun (WGS) entry which is preliminary data.</text>
</comment>
<feature type="transmembrane region" description="Helical" evidence="5">
    <location>
        <begin position="31"/>
        <end position="50"/>
    </location>
</feature>
<reference evidence="7 8" key="1">
    <citation type="submission" date="2019-01" db="EMBL/GenBank/DDBJ databases">
        <title>Novel species of Cellulomonas.</title>
        <authorList>
            <person name="Liu Q."/>
            <person name="Xin Y.-H."/>
        </authorList>
    </citation>
    <scope>NUCLEOTIDE SEQUENCE [LARGE SCALE GENOMIC DNA]</scope>
    <source>
        <strain evidence="7 8">HLT2-17</strain>
    </source>
</reference>
<evidence type="ECO:0000256" key="1">
    <source>
        <dbReference type="ARBA" id="ARBA00004141"/>
    </source>
</evidence>
<dbReference type="EMBL" id="SDWW01000030">
    <property type="protein sequence ID" value="RYV50586.1"/>
    <property type="molecule type" value="Genomic_DNA"/>
</dbReference>
<dbReference type="OrthoDB" id="5198202at2"/>
<dbReference type="GO" id="GO:0016020">
    <property type="term" value="C:membrane"/>
    <property type="evidence" value="ECO:0007669"/>
    <property type="project" value="UniProtKB-SubCell"/>
</dbReference>
<comment type="subcellular location">
    <subcellularLocation>
        <location evidence="1">Membrane</location>
        <topology evidence="1">Multi-pass membrane protein</topology>
    </subcellularLocation>
</comment>
<evidence type="ECO:0000256" key="3">
    <source>
        <dbReference type="ARBA" id="ARBA00022989"/>
    </source>
</evidence>